<accession>A0A8J5LKJ8</accession>
<keyword evidence="7" id="KW-1185">Reference proteome</keyword>
<dbReference type="GO" id="GO:0031347">
    <property type="term" value="P:regulation of defense response"/>
    <property type="evidence" value="ECO:0007669"/>
    <property type="project" value="UniProtKB-UniRule"/>
</dbReference>
<dbReference type="AlphaFoldDB" id="A0A8J5LKJ8"/>
<dbReference type="InterPro" id="IPR010399">
    <property type="entry name" value="Tify_dom"/>
</dbReference>
<feature type="domain" description="Tify" evidence="5">
    <location>
        <begin position="26"/>
        <end position="61"/>
    </location>
</feature>
<keyword evidence="2 4" id="KW-1184">Jasmonic acid signaling pathway</keyword>
<dbReference type="GO" id="GO:0009611">
    <property type="term" value="P:response to wounding"/>
    <property type="evidence" value="ECO:0007669"/>
    <property type="project" value="UniProtKB-UniRule"/>
</dbReference>
<dbReference type="SMART" id="SM00979">
    <property type="entry name" value="TIFY"/>
    <property type="match status" value="1"/>
</dbReference>
<evidence type="ECO:0000256" key="3">
    <source>
        <dbReference type="ARBA" id="ARBA00022843"/>
    </source>
</evidence>
<gene>
    <name evidence="6" type="ORF">ZIOFF_011198</name>
</gene>
<comment type="function">
    <text evidence="4">Repressor of jasmonate responses.</text>
</comment>
<organism evidence="6 7">
    <name type="scientific">Zingiber officinale</name>
    <name type="common">Ginger</name>
    <name type="synonym">Amomum zingiber</name>
    <dbReference type="NCBI Taxonomy" id="94328"/>
    <lineage>
        <taxon>Eukaryota</taxon>
        <taxon>Viridiplantae</taxon>
        <taxon>Streptophyta</taxon>
        <taxon>Embryophyta</taxon>
        <taxon>Tracheophyta</taxon>
        <taxon>Spermatophyta</taxon>
        <taxon>Magnoliopsida</taxon>
        <taxon>Liliopsida</taxon>
        <taxon>Zingiberales</taxon>
        <taxon>Zingiberaceae</taxon>
        <taxon>Zingiber</taxon>
    </lineage>
</organism>
<dbReference type="Pfam" id="PF09425">
    <property type="entry name" value="Jas_motif"/>
    <property type="match status" value="1"/>
</dbReference>
<dbReference type="GO" id="GO:0005634">
    <property type="term" value="C:nucleus"/>
    <property type="evidence" value="ECO:0007669"/>
    <property type="project" value="UniProtKB-SubCell"/>
</dbReference>
<evidence type="ECO:0000313" key="7">
    <source>
        <dbReference type="Proteomes" id="UP000734854"/>
    </source>
</evidence>
<dbReference type="EMBL" id="JACMSC010000003">
    <property type="protein sequence ID" value="KAG6529006.1"/>
    <property type="molecule type" value="Genomic_DNA"/>
</dbReference>
<dbReference type="Proteomes" id="UP000734854">
    <property type="component" value="Unassembled WGS sequence"/>
</dbReference>
<evidence type="ECO:0000259" key="5">
    <source>
        <dbReference type="PROSITE" id="PS51320"/>
    </source>
</evidence>
<proteinExistence type="inferred from homology"/>
<dbReference type="Pfam" id="PF06200">
    <property type="entry name" value="tify"/>
    <property type="match status" value="1"/>
</dbReference>
<dbReference type="GO" id="GO:2000022">
    <property type="term" value="P:regulation of jasmonic acid mediated signaling pathway"/>
    <property type="evidence" value="ECO:0007669"/>
    <property type="project" value="UniProtKB-UniRule"/>
</dbReference>
<dbReference type="InterPro" id="IPR040390">
    <property type="entry name" value="TIFY/JAZ"/>
</dbReference>
<name>A0A8J5LKJ8_ZINOF</name>
<evidence type="ECO:0000256" key="2">
    <source>
        <dbReference type="ARBA" id="ARBA00022819"/>
    </source>
</evidence>
<sequence>MAKNKNKTSMDHFQTQLEEEDFSNANKFNFLPLTIFYNGKMKVYNAISQEKAEVIMLIASAAARSASPAATEQLDRKVNPWNILQDDTSDELPMARTHSLQRFLEKRRERMMERSPHNYYSANSLYAEGPSHAQGMPPPFA</sequence>
<comment type="caution">
    <text evidence="6">The sequence shown here is derived from an EMBL/GenBank/DDBJ whole genome shotgun (WGS) entry which is preliminary data.</text>
</comment>
<evidence type="ECO:0000256" key="1">
    <source>
        <dbReference type="ARBA" id="ARBA00008614"/>
    </source>
</evidence>
<dbReference type="InterPro" id="IPR018467">
    <property type="entry name" value="CCT_CS"/>
</dbReference>
<protein>
    <recommendedName>
        <fullName evidence="4">Protein TIFY</fullName>
    </recommendedName>
    <alternativeName>
        <fullName evidence="4">Jasmonate ZIM domain-containing protein</fullName>
    </alternativeName>
</protein>
<comment type="subcellular location">
    <subcellularLocation>
        <location evidence="4">Nucleus</location>
    </subcellularLocation>
</comment>
<comment type="similarity">
    <text evidence="1 4">Belongs to the TIFY/JAZ family.</text>
</comment>
<keyword evidence="3" id="KW-0832">Ubl conjugation</keyword>
<comment type="domain">
    <text evidence="4">The jas domain is required for interaction with COI1.</text>
</comment>
<evidence type="ECO:0000256" key="4">
    <source>
        <dbReference type="RuleBase" id="RU369065"/>
    </source>
</evidence>
<dbReference type="OrthoDB" id="1914366at2759"/>
<keyword evidence="4" id="KW-0539">Nucleus</keyword>
<dbReference type="PROSITE" id="PS51320">
    <property type="entry name" value="TIFY"/>
    <property type="match status" value="1"/>
</dbReference>
<evidence type="ECO:0000313" key="6">
    <source>
        <dbReference type="EMBL" id="KAG6529006.1"/>
    </source>
</evidence>
<dbReference type="PANTHER" id="PTHR33077">
    <property type="entry name" value="PROTEIN TIFY 4A-RELATED-RELATED"/>
    <property type="match status" value="1"/>
</dbReference>
<reference evidence="6 7" key="1">
    <citation type="submission" date="2020-08" db="EMBL/GenBank/DDBJ databases">
        <title>Plant Genome Project.</title>
        <authorList>
            <person name="Zhang R.-G."/>
        </authorList>
    </citation>
    <scope>NUCLEOTIDE SEQUENCE [LARGE SCALE GENOMIC DNA]</scope>
    <source>
        <tissue evidence="6">Rhizome</tissue>
    </source>
</reference>
<dbReference type="PANTHER" id="PTHR33077:SF61">
    <property type="entry name" value="PROTEIN TIFY 3A-RELATED"/>
    <property type="match status" value="1"/>
</dbReference>